<feature type="chain" id="PRO_5021784866" evidence="3">
    <location>
        <begin position="27"/>
        <end position="581"/>
    </location>
</feature>
<dbReference type="InterPro" id="IPR025738">
    <property type="entry name" value="BatD"/>
</dbReference>
<gene>
    <name evidence="5" type="ORF">EVB03_06135</name>
</gene>
<organism evidence="5 6">
    <name type="scientific">SAR92 clade bacterium</name>
    <dbReference type="NCBI Taxonomy" id="2315479"/>
    <lineage>
        <taxon>Bacteria</taxon>
        <taxon>Pseudomonadati</taxon>
        <taxon>Pseudomonadota</taxon>
        <taxon>Gammaproteobacteria</taxon>
        <taxon>Cellvibrionales</taxon>
        <taxon>Porticoccaceae</taxon>
        <taxon>SAR92 clade</taxon>
    </lineage>
</organism>
<evidence type="ECO:0000256" key="3">
    <source>
        <dbReference type="SAM" id="SignalP"/>
    </source>
</evidence>
<dbReference type="EMBL" id="SHBP01000007">
    <property type="protein sequence ID" value="RZO19929.1"/>
    <property type="molecule type" value="Genomic_DNA"/>
</dbReference>
<keyword evidence="2" id="KW-0472">Membrane</keyword>
<evidence type="ECO:0000256" key="2">
    <source>
        <dbReference type="SAM" id="Phobius"/>
    </source>
</evidence>
<evidence type="ECO:0000259" key="4">
    <source>
        <dbReference type="Pfam" id="PF25607"/>
    </source>
</evidence>
<keyword evidence="2" id="KW-0812">Transmembrane</keyword>
<feature type="region of interest" description="Disordered" evidence="1">
    <location>
        <begin position="562"/>
        <end position="581"/>
    </location>
</feature>
<dbReference type="PANTHER" id="PTHR40940">
    <property type="entry name" value="PROTEIN BATD-RELATED"/>
    <property type="match status" value="1"/>
</dbReference>
<keyword evidence="3" id="KW-0732">Signal</keyword>
<protein>
    <submittedName>
        <fullName evidence="5">Protein BatD</fullName>
    </submittedName>
</protein>
<evidence type="ECO:0000313" key="5">
    <source>
        <dbReference type="EMBL" id="RZO19929.1"/>
    </source>
</evidence>
<dbReference type="AlphaFoldDB" id="A0A520MFC9"/>
<feature type="domain" description="DUF7939" evidence="4">
    <location>
        <begin position="474"/>
        <end position="542"/>
    </location>
</feature>
<dbReference type="PANTHER" id="PTHR40940:SF1">
    <property type="entry name" value="PROTEIN BATD"/>
    <property type="match status" value="1"/>
</dbReference>
<name>A0A520MFC9_9GAMM</name>
<comment type="caution">
    <text evidence="5">The sequence shown here is derived from an EMBL/GenBank/DDBJ whole genome shotgun (WGS) entry which is preliminary data.</text>
</comment>
<accession>A0A520MFC9</accession>
<feature type="transmembrane region" description="Helical" evidence="2">
    <location>
        <begin position="428"/>
        <end position="449"/>
    </location>
</feature>
<keyword evidence="2" id="KW-1133">Transmembrane helix</keyword>
<evidence type="ECO:0000313" key="6">
    <source>
        <dbReference type="Proteomes" id="UP000315889"/>
    </source>
</evidence>
<dbReference type="Pfam" id="PF25607">
    <property type="entry name" value="DUF7939"/>
    <property type="match status" value="1"/>
</dbReference>
<dbReference type="InterPro" id="IPR057699">
    <property type="entry name" value="DUF7939"/>
</dbReference>
<feature type="signal peptide" evidence="3">
    <location>
        <begin position="1"/>
        <end position="26"/>
    </location>
</feature>
<dbReference type="Proteomes" id="UP000315889">
    <property type="component" value="Unassembled WGS sequence"/>
</dbReference>
<sequence>MRSYFKVTIQVVSLCILALLTSLSWADLTAKVDRSVLDSNETLRLEIRYDGQVFTGEPDFKPLSNDFDVLSNNRQQSYSNVNGKTESFTAWTIQLRPKRAGILLIPSISFKGDISNALELRVRAAPANPTAANPGTQPIYTETLVDNDTVYVNQQIILTHRLYTSINLRDYSLSELKIANALLHRLGDTTYQKVLNGRTYLVLEVKYAVFPQSAGQLEIPSLRFGAYEVNTRSQFGVFNNRGNQVIRDTESVQVNIEAPPSQTAGLGWMPSSKVSLEQRWSGDLENATVGEPITRTVTITAKGLSSAQITPLEVLQSSDYRVYPDQPQLDQSLSSEGLTSTRIESFALVPNQSGEITLPPIEVRWWDINQQREQISRLPSTTLQVLPSVSNADDGLANDGAIIGATALSGNNLSAESPTISKPPNSNLISISLALNAILASLIVAMLIVRKTQARRENQDSSIESQGTALQTLRQQLKIIEDAAKSDDLMAMRDAILMWGKTLFAERPPKTLKALAVSLEDKDIEQQFEQLDRQLFQDKNTDLPELDIKLLLSQIKHQSTFSRGSSSRDKAGQALKDLYPT</sequence>
<proteinExistence type="predicted"/>
<evidence type="ECO:0000256" key="1">
    <source>
        <dbReference type="SAM" id="MobiDB-lite"/>
    </source>
</evidence>
<reference evidence="5 6" key="1">
    <citation type="submission" date="2019-02" db="EMBL/GenBank/DDBJ databases">
        <title>Prokaryotic population dynamics and viral predation in marine succession experiment using metagenomics: the confinement effect.</title>
        <authorList>
            <person name="Haro-Moreno J.M."/>
            <person name="Rodriguez-Valera F."/>
            <person name="Lopez-Perez M."/>
        </authorList>
    </citation>
    <scope>NUCLEOTIDE SEQUENCE [LARGE SCALE GENOMIC DNA]</scope>
    <source>
        <strain evidence="5">MED-G170</strain>
    </source>
</reference>
<dbReference type="Pfam" id="PF13584">
    <property type="entry name" value="BatD"/>
    <property type="match status" value="2"/>
</dbReference>